<accession>A0A4Y8SHH0</accession>
<dbReference type="RefSeq" id="WP_133229276.1">
    <property type="nucleotide sequence ID" value="NZ_SOZE01000008.1"/>
</dbReference>
<name>A0A4Y8SHH0_9SPHI</name>
<dbReference type="EMBL" id="SOZE01000008">
    <property type="protein sequence ID" value="TFF37914.1"/>
    <property type="molecule type" value="Genomic_DNA"/>
</dbReference>
<keyword evidence="2" id="KW-1185">Reference proteome</keyword>
<dbReference type="PROSITE" id="PS51257">
    <property type="entry name" value="PROKAR_LIPOPROTEIN"/>
    <property type="match status" value="1"/>
</dbReference>
<gene>
    <name evidence="1" type="ORF">E2R66_10005</name>
</gene>
<reference evidence="1 2" key="1">
    <citation type="journal article" date="2017" name="Int. J. Syst. Evol. Microbiol.">
        <title>Mucilaginibacterpsychrotolerans sp. nov., isolated from peatlands.</title>
        <authorList>
            <person name="Deng Y."/>
            <person name="Shen L."/>
            <person name="Xu B."/>
            <person name="Liu Y."/>
            <person name="Gu Z."/>
            <person name="Liu H."/>
            <person name="Zhou Y."/>
        </authorList>
    </citation>
    <scope>NUCLEOTIDE SEQUENCE [LARGE SCALE GENOMIC DNA]</scope>
    <source>
        <strain evidence="1 2">NH7-4</strain>
    </source>
</reference>
<dbReference type="AlphaFoldDB" id="A0A4Y8SHH0"/>
<evidence type="ECO:0000313" key="1">
    <source>
        <dbReference type="EMBL" id="TFF37914.1"/>
    </source>
</evidence>
<comment type="caution">
    <text evidence="1">The sequence shown here is derived from an EMBL/GenBank/DDBJ whole genome shotgun (WGS) entry which is preliminary data.</text>
</comment>
<organism evidence="1 2">
    <name type="scientific">Mucilaginibacter psychrotolerans</name>
    <dbReference type="NCBI Taxonomy" id="1524096"/>
    <lineage>
        <taxon>Bacteria</taxon>
        <taxon>Pseudomonadati</taxon>
        <taxon>Bacteroidota</taxon>
        <taxon>Sphingobacteriia</taxon>
        <taxon>Sphingobacteriales</taxon>
        <taxon>Sphingobacteriaceae</taxon>
        <taxon>Mucilaginibacter</taxon>
    </lineage>
</organism>
<dbReference type="Proteomes" id="UP000297540">
    <property type="component" value="Unassembled WGS sequence"/>
</dbReference>
<sequence length="147" mass="16706">MKFRYFLLLFVFASCKAPEKSPIEEKEANLERYFASVFKNSISTKDENIILLNNQSCSACRKDVINSLVEKLSHAPTHRTYILMKQDTILMSAITKDKNAKIIFDNTGTAGDFGLNYASDFVYRFKDNELKNMLEVSAASIDSLNLN</sequence>
<protein>
    <submittedName>
        <fullName evidence="1">Uncharacterized protein</fullName>
    </submittedName>
</protein>
<proteinExistence type="predicted"/>
<evidence type="ECO:0000313" key="2">
    <source>
        <dbReference type="Proteomes" id="UP000297540"/>
    </source>
</evidence>